<sequence>MPRRHTSVNRRTRREIATLVQTNLVDGAVTIVVGDRTTVRQTYRGVAAERHDTPRSIMRDDDGAIPAPTNGDIAPDRVGHDSTAPAIVVADAVRKHVGWLPRNGVERAGGPRRTGREVEHLVGTVGDHHSAFIIATAGFHDGWSVGGACYRTTTIADTSCQEQQNKGSYA</sequence>
<dbReference type="EMBL" id="MEXB01000008">
    <property type="protein sequence ID" value="OGC88491.1"/>
    <property type="molecule type" value="Genomic_DNA"/>
</dbReference>
<evidence type="ECO:0000256" key="1">
    <source>
        <dbReference type="SAM" id="MobiDB-lite"/>
    </source>
</evidence>
<comment type="caution">
    <text evidence="2">The sequence shown here is derived from an EMBL/GenBank/DDBJ whole genome shotgun (WGS) entry which is preliminary data.</text>
</comment>
<proteinExistence type="predicted"/>
<dbReference type="Proteomes" id="UP000176568">
    <property type="component" value="Unassembled WGS sequence"/>
</dbReference>
<organism evidence="2 3">
    <name type="scientific">Candidatus Adlerbacteria bacterium RIFOXYC1_FULL_48_26</name>
    <dbReference type="NCBI Taxonomy" id="1797247"/>
    <lineage>
        <taxon>Bacteria</taxon>
        <taxon>Candidatus Adleribacteriota</taxon>
    </lineage>
</organism>
<evidence type="ECO:0000313" key="3">
    <source>
        <dbReference type="Proteomes" id="UP000176568"/>
    </source>
</evidence>
<gene>
    <name evidence="2" type="ORF">A2419_01990</name>
</gene>
<reference evidence="2 3" key="1">
    <citation type="journal article" date="2016" name="Nat. Commun.">
        <title>Thousands of microbial genomes shed light on interconnected biogeochemical processes in an aquifer system.</title>
        <authorList>
            <person name="Anantharaman K."/>
            <person name="Brown C.T."/>
            <person name="Hug L.A."/>
            <person name="Sharon I."/>
            <person name="Castelle C.J."/>
            <person name="Probst A.J."/>
            <person name="Thomas B.C."/>
            <person name="Singh A."/>
            <person name="Wilkins M.J."/>
            <person name="Karaoz U."/>
            <person name="Brodie E.L."/>
            <person name="Williams K.H."/>
            <person name="Hubbard S.S."/>
            <person name="Banfield J.F."/>
        </authorList>
    </citation>
    <scope>NUCLEOTIDE SEQUENCE [LARGE SCALE GENOMIC DNA]</scope>
</reference>
<accession>A0A1F4Y3J4</accession>
<protein>
    <submittedName>
        <fullName evidence="2">Uncharacterized protein</fullName>
    </submittedName>
</protein>
<name>A0A1F4Y3J4_9BACT</name>
<dbReference type="AlphaFoldDB" id="A0A1F4Y3J4"/>
<evidence type="ECO:0000313" key="2">
    <source>
        <dbReference type="EMBL" id="OGC88491.1"/>
    </source>
</evidence>
<feature type="region of interest" description="Disordered" evidence="1">
    <location>
        <begin position="56"/>
        <end position="78"/>
    </location>
</feature>